<proteinExistence type="predicted"/>
<dbReference type="SUPFAM" id="SSF53098">
    <property type="entry name" value="Ribonuclease H-like"/>
    <property type="match status" value="1"/>
</dbReference>
<organism evidence="4 5">
    <name type="scientific">Symbiodinium pilosum</name>
    <name type="common">Dinoflagellate</name>
    <dbReference type="NCBI Taxonomy" id="2952"/>
    <lineage>
        <taxon>Eukaryota</taxon>
        <taxon>Sar</taxon>
        <taxon>Alveolata</taxon>
        <taxon>Dinophyceae</taxon>
        <taxon>Suessiales</taxon>
        <taxon>Symbiodiniaceae</taxon>
        <taxon>Symbiodinium</taxon>
    </lineage>
</organism>
<sequence>MPTCYRGDHYPPELSSEKVKKLDKQYQAIHEEFYVKSGQVPITPDNFHDWKRTKKSRRKMQFWEICSGSGRLSYMALLAGLSVAFPVDYRYGWDIGDSSHQKMLLEMQEICKPDVIMLSPSCGPWSTSANRLSSEDRQKLQSEEESALVFVKKLAANQEEEGRGFLVENPWGSSLWKHSPLASLEQELASCRPKQRADQCSYGATDEAGKPIQKATGLQGNFSLSNATRRCGGHRQGHGVLQATFQGKNRTTLAAIYPHQFCRALIKGFKKFLTKDRQAYFIGYKCEKCALGRNAPPGTEHTLIPRECRHASSLPTPAAASSSNDPAPRPGIPVRAAVTTPMPQLIEECKQAALKKPNLDEIKIQLPDGMTMSAVDTLMLKSLLTDIVNDSVNIISEYKGKHNHWSQDPLHIALLRRILAKVMNVKGVCASLHAETFPLPMPFLRTETAPLRMIIRGEVKSWTLKPVEDLRTYTDNQLKSKCYSEDWVIAIFGSAPQDKDYWEIDRARGRATRHHLQPRVALFTPREDEGPIALDELESSRTTMATPHDGQGPKVVIKDEWTGKDSSRAALEQGRWTGATEFIFRVPPDDDDDVPPDPILRGAEDQERVLDAEEQDHEAQEEERIIDDLAPAIDPPRRSNFDFRRVLVRLPRLARNDVDQAKRLILGLHERFWHSSASDLQSLLSKSGMPSDVLKLVPEVIAGCAICRKYSKLKSKPVVKASHPMTFGEEVQADYFQLWNEWFMILIDVATRYKVVVKVAGRDLPTALHVLLHNWLRFFGPMRKLVSDQESCLMSHEAAAELERLNIQREPAGTTRGKAQGQHTTTGLVEKRTDLVKIQMLKIKAEADRAGIEVSSAVVAAEAGFSQNASLNIGGVTPHMMVTGSMPFPFYDIDAAGIQSVSGANMTRPTVFGNALRLRQISLSSAAQAITENRILRAGHTRPQRLPTESTQPGVTEIGFHREDADGLGWRGPGLLLKLQDNGSAIVEYQGRPYLVPYRNLRIFRSTYYSNHLTDHGDRREQELESWLALRSLMQSTEACVPFRIDTFGHLKNLNGKWSVHPKNMNVKQRDGILQDIIKAASFLTSKECHGIKVGVGLRKMLTAANTTGTLVAWRKHTVRMSIIDNPRGTDMSTAPLRLAGREEMCYIYFYSYAPDFVALPNTEWLPRGTPMEESPLVPLPAGEVSNGPTLGPDDMEVDKDATKRDGPDSRTVTLGPENKKQRTSFALPASEHMADTFMSMHKAQHRVRLDEGQHDLKNEYHYVGQQDRRANASLFYMASHGWYADLYQGNIFRVDSTADTITEDDAYKIWPEVEKGDAKELAQFVDQDAFKPVLLSDLGKDVAIIDAIWVRKWKKAIEGRIVKSRLCARGCHDPYKRMMSNRSTTATRLSQRLILVSAVNGGNRSLESWDVAGAFLKGLTYQDLWRALRQLGLNSVERMIAVIPPRNVWRHLKKLSKKFNIPEDKLHLFALLCLKPVYGLSEAPLAWQLFLRKYLRELGGVQSHFDECYWYWPAPAPGIQKWLDETFQKMTVKFGKLTRERVAKDDDDERQLSSEETTLLRSAIGGLMWTGLTRPDLLAELSTLQSVMNKACVKHLRASNALVLRAKRDIEAAVYYRPLESNSYRIVVIHDASAATSTKNYAQEGVLVVLMSDHLDVASNHIVASDEFAKYKLSGCAQLLHMQSSKAKRISYSTSHGETLAALNGLECGTLVSTRLAEATFGKAMTADALTKVMSSPVLMKFLTTGFIEFFNAGHPLEMKRLPPSDDFDEDDLIAGDQVLEQKKAWFAGLPFLVFSKKLFFVATTTALVTPVTAQPNFVDVWSVYDWVLMAIALLLCTASASVAVLVDRSCCRRASTASSSSTPTSSQTTTAAEGSRPAAAPNSNNGPTTTPTEAAAASSSPPEPPTAERTRDVYIRKGGHVYHQRSCVYAQGAKRYGPCGFCLAHGH</sequence>
<dbReference type="InterPro" id="IPR036397">
    <property type="entry name" value="RNaseH_sf"/>
</dbReference>
<evidence type="ECO:0000259" key="3">
    <source>
        <dbReference type="PROSITE" id="PS50994"/>
    </source>
</evidence>
<evidence type="ECO:0000313" key="4">
    <source>
        <dbReference type="EMBL" id="CAE7219499.1"/>
    </source>
</evidence>
<evidence type="ECO:0000256" key="1">
    <source>
        <dbReference type="SAM" id="MobiDB-lite"/>
    </source>
</evidence>
<dbReference type="GO" id="GO:0003676">
    <property type="term" value="F:nucleic acid binding"/>
    <property type="evidence" value="ECO:0007669"/>
    <property type="project" value="InterPro"/>
</dbReference>
<feature type="region of interest" description="Disordered" evidence="1">
    <location>
        <begin position="584"/>
        <end position="605"/>
    </location>
</feature>
<gene>
    <name evidence="4" type="ORF">SPIL2461_LOCUS2821</name>
</gene>
<dbReference type="InterPro" id="IPR012337">
    <property type="entry name" value="RNaseH-like_sf"/>
</dbReference>
<feature type="transmembrane region" description="Helical" evidence="2">
    <location>
        <begin position="1828"/>
        <end position="1848"/>
    </location>
</feature>
<dbReference type="Proteomes" id="UP000649617">
    <property type="component" value="Unassembled WGS sequence"/>
</dbReference>
<dbReference type="PROSITE" id="PS50994">
    <property type="entry name" value="INTEGRASE"/>
    <property type="match status" value="1"/>
</dbReference>
<feature type="region of interest" description="Disordered" evidence="1">
    <location>
        <begin position="1857"/>
        <end position="1910"/>
    </location>
</feature>
<reference evidence="4" key="1">
    <citation type="submission" date="2021-02" db="EMBL/GenBank/DDBJ databases">
        <authorList>
            <person name="Dougan E. K."/>
            <person name="Rhodes N."/>
            <person name="Thang M."/>
            <person name="Chan C."/>
        </authorList>
    </citation>
    <scope>NUCLEOTIDE SEQUENCE</scope>
</reference>
<feature type="compositionally biased region" description="Low complexity" evidence="1">
    <location>
        <begin position="1857"/>
        <end position="1902"/>
    </location>
</feature>
<keyword evidence="5" id="KW-1185">Reference proteome</keyword>
<feature type="region of interest" description="Disordered" evidence="1">
    <location>
        <begin position="1171"/>
        <end position="1217"/>
    </location>
</feature>
<keyword evidence="2" id="KW-0472">Membrane</keyword>
<dbReference type="GO" id="GO:0015074">
    <property type="term" value="P:DNA integration"/>
    <property type="evidence" value="ECO:0007669"/>
    <property type="project" value="InterPro"/>
</dbReference>
<evidence type="ECO:0000313" key="5">
    <source>
        <dbReference type="Proteomes" id="UP000649617"/>
    </source>
</evidence>
<comment type="caution">
    <text evidence="4">The sequence shown here is derived from an EMBL/GenBank/DDBJ whole genome shotgun (WGS) entry which is preliminary data.</text>
</comment>
<accession>A0A812JY78</accession>
<protein>
    <recommendedName>
        <fullName evidence="3">Integrase catalytic domain-containing protein</fullName>
    </recommendedName>
</protein>
<keyword evidence="2" id="KW-0812">Transmembrane</keyword>
<name>A0A812JY78_SYMPI</name>
<dbReference type="Gene3D" id="3.30.420.10">
    <property type="entry name" value="Ribonuclease H-like superfamily/Ribonuclease H"/>
    <property type="match status" value="1"/>
</dbReference>
<dbReference type="OrthoDB" id="422839at2759"/>
<feature type="compositionally biased region" description="Basic and acidic residues" evidence="1">
    <location>
        <begin position="1199"/>
        <end position="1209"/>
    </location>
</feature>
<keyword evidence="2" id="KW-1133">Transmembrane helix</keyword>
<dbReference type="InterPro" id="IPR001584">
    <property type="entry name" value="Integrase_cat-core"/>
</dbReference>
<feature type="domain" description="Integrase catalytic" evidence="3">
    <location>
        <begin position="720"/>
        <end position="886"/>
    </location>
</feature>
<evidence type="ECO:0000256" key="2">
    <source>
        <dbReference type="SAM" id="Phobius"/>
    </source>
</evidence>
<dbReference type="EMBL" id="CAJNIZ010003180">
    <property type="protein sequence ID" value="CAE7219499.1"/>
    <property type="molecule type" value="Genomic_DNA"/>
</dbReference>